<reference evidence="2 3" key="1">
    <citation type="submission" date="2016-11" db="EMBL/GenBank/DDBJ databases">
        <title>The macronuclear genome of Stentor coeruleus: a giant cell with tiny introns.</title>
        <authorList>
            <person name="Slabodnick M."/>
            <person name="Ruby J.G."/>
            <person name="Reiff S.B."/>
            <person name="Swart E.C."/>
            <person name="Gosai S."/>
            <person name="Prabakaran S."/>
            <person name="Witkowska E."/>
            <person name="Larue G.E."/>
            <person name="Fisher S."/>
            <person name="Freeman R.M."/>
            <person name="Gunawardena J."/>
            <person name="Chu W."/>
            <person name="Stover N.A."/>
            <person name="Gregory B.D."/>
            <person name="Nowacki M."/>
            <person name="Derisi J."/>
            <person name="Roy S.W."/>
            <person name="Marshall W.F."/>
            <person name="Sood P."/>
        </authorList>
    </citation>
    <scope>NUCLEOTIDE SEQUENCE [LARGE SCALE GENOMIC DNA]</scope>
    <source>
        <strain evidence="2">WM001</strain>
    </source>
</reference>
<protein>
    <submittedName>
        <fullName evidence="2">Uncharacterized protein</fullName>
    </submittedName>
</protein>
<dbReference type="EMBL" id="MPUH01000688">
    <property type="protein sequence ID" value="OMJ75476.1"/>
    <property type="molecule type" value="Genomic_DNA"/>
</dbReference>
<keyword evidence="3" id="KW-1185">Reference proteome</keyword>
<dbReference type="AlphaFoldDB" id="A0A1R2BFC1"/>
<organism evidence="2 3">
    <name type="scientific">Stentor coeruleus</name>
    <dbReference type="NCBI Taxonomy" id="5963"/>
    <lineage>
        <taxon>Eukaryota</taxon>
        <taxon>Sar</taxon>
        <taxon>Alveolata</taxon>
        <taxon>Ciliophora</taxon>
        <taxon>Postciliodesmatophora</taxon>
        <taxon>Heterotrichea</taxon>
        <taxon>Heterotrichida</taxon>
        <taxon>Stentoridae</taxon>
        <taxon>Stentor</taxon>
    </lineage>
</organism>
<gene>
    <name evidence="2" type="ORF">SteCoe_25361</name>
</gene>
<feature type="region of interest" description="Disordered" evidence="1">
    <location>
        <begin position="60"/>
        <end position="85"/>
    </location>
</feature>
<evidence type="ECO:0000256" key="1">
    <source>
        <dbReference type="SAM" id="MobiDB-lite"/>
    </source>
</evidence>
<dbReference type="OrthoDB" id="322825at2759"/>
<sequence length="334" mass="38689">MNLVRKAEVEMYRKQQADLMKEEKKLISKLENEEIRSKQQTRQDQIQKIKNLEDKLIEELQNKSRSSGKITSDSPSSRFSSYHSLTASRNHLDKVKELHEKARNMMKGRPLLQEITERPTPVKIQSEAPSPVKIPVLIPQSMMRKAQNLPPPTIQRVLKNGDVITVHLLSDKSRVSDPLVKAEAQVDQSELNAMSKQLKGKPLNQVISDIQRQFINGNDPKVNRAESLPIKKKYRNYDSELPKAEIPEIRQSSTPVGRVEYFIFRDIALNVVSHETNRSWVSKRMKQYSDKVKEKYLPKASEKKELEMILIKEKLRKENFVGTNRVKILNTPEF</sequence>
<evidence type="ECO:0000313" key="2">
    <source>
        <dbReference type="EMBL" id="OMJ75476.1"/>
    </source>
</evidence>
<name>A0A1R2BFC1_9CILI</name>
<proteinExistence type="predicted"/>
<evidence type="ECO:0000313" key="3">
    <source>
        <dbReference type="Proteomes" id="UP000187209"/>
    </source>
</evidence>
<dbReference type="Proteomes" id="UP000187209">
    <property type="component" value="Unassembled WGS sequence"/>
</dbReference>
<comment type="caution">
    <text evidence="2">The sequence shown here is derived from an EMBL/GenBank/DDBJ whole genome shotgun (WGS) entry which is preliminary data.</text>
</comment>
<feature type="compositionally biased region" description="Polar residues" evidence="1">
    <location>
        <begin position="63"/>
        <end position="85"/>
    </location>
</feature>
<accession>A0A1R2BFC1</accession>